<protein>
    <submittedName>
        <fullName evidence="2">Multidrug ABC transporter</fullName>
    </submittedName>
</protein>
<dbReference type="Proteomes" id="UP000231932">
    <property type="component" value="Chromosome"/>
</dbReference>
<dbReference type="Gene3D" id="3.30.70.1440">
    <property type="entry name" value="Multidrug efflux transporter AcrB pore domain"/>
    <property type="match status" value="1"/>
</dbReference>
<feature type="transmembrane region" description="Helical" evidence="1">
    <location>
        <begin position="348"/>
        <end position="367"/>
    </location>
</feature>
<keyword evidence="1" id="KW-0472">Membrane</keyword>
<dbReference type="PANTHER" id="PTHR32063:SF0">
    <property type="entry name" value="SWARMING MOTILITY PROTEIN SWRC"/>
    <property type="match status" value="1"/>
</dbReference>
<feature type="transmembrane region" description="Helical" evidence="1">
    <location>
        <begin position="12"/>
        <end position="32"/>
    </location>
</feature>
<keyword evidence="1" id="KW-0812">Transmembrane</keyword>
<dbReference type="Gene3D" id="3.30.70.1320">
    <property type="entry name" value="Multidrug efflux transporter AcrB pore domain like"/>
    <property type="match status" value="1"/>
</dbReference>
<dbReference type="SUPFAM" id="SSF82714">
    <property type="entry name" value="Multidrug efflux transporter AcrB TolC docking domain, DN and DC subdomains"/>
    <property type="match status" value="2"/>
</dbReference>
<keyword evidence="3" id="KW-1185">Reference proteome</keyword>
<organism evidence="2 3">
    <name type="scientific">Kyrpidia spormannii</name>
    <dbReference type="NCBI Taxonomy" id="2055160"/>
    <lineage>
        <taxon>Bacteria</taxon>
        <taxon>Bacillati</taxon>
        <taxon>Bacillota</taxon>
        <taxon>Bacilli</taxon>
        <taxon>Bacillales</taxon>
        <taxon>Alicyclobacillaceae</taxon>
        <taxon>Kyrpidia</taxon>
    </lineage>
</organism>
<dbReference type="Gene3D" id="3.30.2090.10">
    <property type="entry name" value="Multidrug efflux transporter AcrB TolC docking domain, DN and DC subdomains"/>
    <property type="match status" value="2"/>
</dbReference>
<name>A0A2K8NA18_9BACL</name>
<dbReference type="GO" id="GO:0042910">
    <property type="term" value="F:xenobiotic transmembrane transporter activity"/>
    <property type="evidence" value="ECO:0007669"/>
    <property type="project" value="TreeGrafter"/>
</dbReference>
<feature type="transmembrane region" description="Helical" evidence="1">
    <location>
        <begin position="374"/>
        <end position="394"/>
    </location>
</feature>
<reference evidence="3" key="1">
    <citation type="submission" date="2017-11" db="EMBL/GenBank/DDBJ databases">
        <title>Complete Genome Sequence of Kyrpidia sp. Strain EA-1, a thermophilic, hydrogen-oxidizing Bacterium, isolated from the Azores.</title>
        <authorList>
            <person name="Reiner J.E."/>
            <person name="Lapp C.J."/>
            <person name="Bunk B."/>
            <person name="Gescher J."/>
        </authorList>
    </citation>
    <scope>NUCLEOTIDE SEQUENCE [LARGE SCALE GENOMIC DNA]</scope>
    <source>
        <strain evidence="3">EA-1</strain>
    </source>
</reference>
<dbReference type="EMBL" id="CP024955">
    <property type="protein sequence ID" value="ATY86188.1"/>
    <property type="molecule type" value="Genomic_DNA"/>
</dbReference>
<evidence type="ECO:0000313" key="3">
    <source>
        <dbReference type="Proteomes" id="UP000231932"/>
    </source>
</evidence>
<feature type="transmembrane region" description="Helical" evidence="1">
    <location>
        <begin position="477"/>
        <end position="500"/>
    </location>
</feature>
<feature type="transmembrane region" description="Helical" evidence="1">
    <location>
        <begin position="876"/>
        <end position="894"/>
    </location>
</feature>
<feature type="transmembrane region" description="Helical" evidence="1">
    <location>
        <begin position="550"/>
        <end position="570"/>
    </location>
</feature>
<feature type="transmembrane region" description="Helical" evidence="1">
    <location>
        <begin position="400"/>
        <end position="425"/>
    </location>
</feature>
<accession>A0A2K8NA18</accession>
<evidence type="ECO:0000256" key="1">
    <source>
        <dbReference type="SAM" id="Phobius"/>
    </source>
</evidence>
<dbReference type="OrthoDB" id="9757876at2"/>
<feature type="transmembrane region" description="Helical" evidence="1">
    <location>
        <begin position="1011"/>
        <end position="1034"/>
    </location>
</feature>
<keyword evidence="1" id="KW-1133">Transmembrane helix</keyword>
<dbReference type="RefSeq" id="WP_100668936.1">
    <property type="nucleotide sequence ID" value="NZ_CP024955.1"/>
</dbReference>
<feature type="transmembrane region" description="Helical" evidence="1">
    <location>
        <begin position="936"/>
        <end position="956"/>
    </location>
</feature>
<dbReference type="PANTHER" id="PTHR32063">
    <property type="match status" value="1"/>
</dbReference>
<gene>
    <name evidence="2" type="ORF">CVV65_15655</name>
</gene>
<dbReference type="PRINTS" id="PR00702">
    <property type="entry name" value="ACRIFLAVINRP"/>
</dbReference>
<evidence type="ECO:0000313" key="2">
    <source>
        <dbReference type="EMBL" id="ATY86188.1"/>
    </source>
</evidence>
<feature type="transmembrane region" description="Helical" evidence="1">
    <location>
        <begin position="901"/>
        <end position="924"/>
    </location>
</feature>
<dbReference type="Pfam" id="PF00873">
    <property type="entry name" value="ACR_tran"/>
    <property type="match status" value="1"/>
</dbReference>
<dbReference type="SUPFAM" id="SSF82693">
    <property type="entry name" value="Multidrug efflux transporter AcrB pore domain, PN1, PN2, PC1 and PC2 subdomains"/>
    <property type="match status" value="3"/>
</dbReference>
<proteinExistence type="predicted"/>
<dbReference type="SUPFAM" id="SSF82866">
    <property type="entry name" value="Multidrug efflux transporter AcrB transmembrane domain"/>
    <property type="match status" value="2"/>
</dbReference>
<feature type="transmembrane region" description="Helical" evidence="1">
    <location>
        <begin position="977"/>
        <end position="999"/>
    </location>
</feature>
<dbReference type="InterPro" id="IPR001036">
    <property type="entry name" value="Acrflvin-R"/>
</dbReference>
<feature type="transmembrane region" description="Helical" evidence="1">
    <location>
        <begin position="445"/>
        <end position="465"/>
    </location>
</feature>
<sequence>MKIADFSVERPVTISMIMVVLILLGSIALPLLRVDLYPTLSIPVAVVTTTWNGASPEEMEQQVSKPIEAAMATVQGVSEVDSSSRQGGSLVVVHFNYGVNLDQAMLNMRDKLDRVRKALPDGADTPQVMRLDPNSMPILSIAMSGPMDPVELQRLASDVVEPRLSRVNGVASATVSGGRQRQIQVVLDPAKMQAYGISINQVLQAIQGDNTSADAGVVDQGTRRVTVRVIGDFQSVQDLGDVPIHLSGSPSGAAGPGSAGDVPGVPVLHLRDIADIQDTFAEVTQSARLDGQQSVSIDVYKVSDGNTVQVSDNVRKELDTLQKLLPPTVKLSVISDQATFIKQSIDTVVNHTLLGALFSVVVLYLFLRRVRTTLVIAVVIPISVISTFSLLYFSGQTINVITLGGLALGLGSLVDFAVVVLESIFRHRSEGAGPKEAAKVGTAEVGTAVMASALSQIAVFLPIAFTQGLAQQLFGPLALTVSFSHIAALFGALTLVPMLAARWIPEMNEEEELRRAARWNPVAAFGRGIQTLNRGYGHLLRWALGHRKTVIAATLALFVASVAMVPLIGFELTPTVDNGQFRVSIETGTGTNLQTTDRVATQVETVLHRIPEVDRVFTQLGGGGQMGFGAAASTDRANLQVELKPLAERHRSTEQVMEQLRQEVSRIPGARITVSAGAGPQIGAGGAPIQVQISGPDVAVLQQLSDEVQKALSAVPGLRNIQSSLDRQVPQFQILVDRQRAAQYGLSVGSIVSAVRTASAGNVATQYRAADASIDVLVKYPDSFTRQYSNLSQIMIATPTGGQVALGDVAKIVPGVGPATITRVNQNRTVTVSAELFNVPLGNAQQAVTAKLQELPLPDGYTVQLGGQANDLNDSFRSLGLAMPLAIVFVYMVMASQFESLFSPFIIMFSLPPTFIGAALGLVVTHRALSIDALTGMIMVIGIVVNNAIVLVDYINQLRKRGLARNDAIEQAGPIRLRPILMTTATTVLAMLPLVIGYGEGAEAQAPMATVVAFGLTVSTLVTLVLVPVVYTLFDDFGHWIRRRLGRVFGRRKREAEA</sequence>
<dbReference type="Gene3D" id="3.30.70.1430">
    <property type="entry name" value="Multidrug efflux transporter AcrB pore domain"/>
    <property type="match status" value="2"/>
</dbReference>
<dbReference type="GO" id="GO:0005886">
    <property type="term" value="C:plasma membrane"/>
    <property type="evidence" value="ECO:0007669"/>
    <property type="project" value="TreeGrafter"/>
</dbReference>
<dbReference type="KEGG" id="kyr:CVV65_15655"/>
<dbReference type="AlphaFoldDB" id="A0A2K8NA18"/>
<dbReference type="Gene3D" id="1.20.1640.10">
    <property type="entry name" value="Multidrug efflux transporter AcrB transmembrane domain"/>
    <property type="match status" value="2"/>
</dbReference>
<dbReference type="InterPro" id="IPR027463">
    <property type="entry name" value="AcrB_DN_DC_subdom"/>
</dbReference>